<dbReference type="EMBL" id="KV441482">
    <property type="protein sequence ID" value="OAG18904.1"/>
    <property type="molecule type" value="Genomic_DNA"/>
</dbReference>
<evidence type="ECO:0000313" key="3">
    <source>
        <dbReference type="Proteomes" id="UP000077248"/>
    </source>
</evidence>
<feature type="region of interest" description="Disordered" evidence="1">
    <location>
        <begin position="164"/>
        <end position="204"/>
    </location>
</feature>
<dbReference type="RefSeq" id="XP_018384325.1">
    <property type="nucleotide sequence ID" value="XM_018528569.1"/>
</dbReference>
<protein>
    <submittedName>
        <fullName evidence="2">Uncharacterized protein</fullName>
    </submittedName>
</protein>
<reference evidence="2 3" key="1">
    <citation type="submission" date="2016-05" db="EMBL/GenBank/DDBJ databases">
        <title>Comparative analysis of secretome profiles of manganese(II)-oxidizing ascomycete fungi.</title>
        <authorList>
            <consortium name="DOE Joint Genome Institute"/>
            <person name="Zeiner C.A."/>
            <person name="Purvine S.O."/>
            <person name="Zink E.M."/>
            <person name="Wu S."/>
            <person name="Pasa-Tolic L."/>
            <person name="Chaput D.L."/>
            <person name="Haridas S."/>
            <person name="Grigoriev I.V."/>
            <person name="Santelli C.M."/>
            <person name="Hansel C.M."/>
        </authorList>
    </citation>
    <scope>NUCLEOTIDE SEQUENCE [LARGE SCALE GENOMIC DNA]</scope>
    <source>
        <strain evidence="2 3">SRC1lrK2f</strain>
    </source>
</reference>
<proteinExistence type="predicted"/>
<dbReference type="KEGG" id="aalt:CC77DRAFT_1062823"/>
<dbReference type="Proteomes" id="UP000077248">
    <property type="component" value="Unassembled WGS sequence"/>
</dbReference>
<name>A0A177DGB0_ALTAL</name>
<evidence type="ECO:0000256" key="1">
    <source>
        <dbReference type="SAM" id="MobiDB-lite"/>
    </source>
</evidence>
<keyword evidence="3" id="KW-1185">Reference proteome</keyword>
<gene>
    <name evidence="2" type="ORF">CC77DRAFT_1062823</name>
</gene>
<organism evidence="2 3">
    <name type="scientific">Alternaria alternata</name>
    <name type="common">Alternaria rot fungus</name>
    <name type="synonym">Torula alternata</name>
    <dbReference type="NCBI Taxonomy" id="5599"/>
    <lineage>
        <taxon>Eukaryota</taxon>
        <taxon>Fungi</taxon>
        <taxon>Dikarya</taxon>
        <taxon>Ascomycota</taxon>
        <taxon>Pezizomycotina</taxon>
        <taxon>Dothideomycetes</taxon>
        <taxon>Pleosporomycetidae</taxon>
        <taxon>Pleosporales</taxon>
        <taxon>Pleosporineae</taxon>
        <taxon>Pleosporaceae</taxon>
        <taxon>Alternaria</taxon>
        <taxon>Alternaria sect. Alternaria</taxon>
        <taxon>Alternaria alternata complex</taxon>
    </lineage>
</organism>
<accession>A0A177DGB0</accession>
<feature type="compositionally biased region" description="Basic and acidic residues" evidence="1">
    <location>
        <begin position="177"/>
        <end position="193"/>
    </location>
</feature>
<evidence type="ECO:0000313" key="2">
    <source>
        <dbReference type="EMBL" id="OAG18904.1"/>
    </source>
</evidence>
<dbReference type="VEuPathDB" id="FungiDB:CC77DRAFT_1062823"/>
<dbReference type="AlphaFoldDB" id="A0A177DGB0"/>
<dbReference type="GeneID" id="29114163"/>
<sequence length="239" mass="27806">MAHPYVPRASVYRPSYSNVLLQTPAANQPNYNAEVNRIPVNPRRHTAANMTSFQQPQQQDSYLHPLIHRTTRAYDLVINYARDSNGGTRWLYEDIDDIKHVGRYLHRDVRDLKYWKELVANRGDMDEGTARRIWDDEERLKKYCERVLDVIRDTEKIPVRQGMTRDEGIPAGEEMDEGPRESEYGVDDGRNDLGGRTISEESVDDEMYTDLEDKVEEIDQPVDARWATWAGESSARFAW</sequence>